<sequence>MDVIGGLMHKDSVFKYLLKTDKEFYMNGQAFLFVRGKREMFYKCDLSMHHHMYHTHGEPILGFSGDETKRIAMYYDHFKLNDCGDNALVWNPSWRRWDTVDNDKLFLEYCRSDVQL</sequence>
<evidence type="ECO:0000313" key="1">
    <source>
        <dbReference type="EMBL" id="QAU03601.1"/>
    </source>
</evidence>
<name>A0A410T538_9CAUD</name>
<dbReference type="RefSeq" id="YP_010100269.1">
    <property type="nucleotide sequence ID" value="NC_055782.1"/>
</dbReference>
<organism evidence="1 2">
    <name type="scientific">Escherichia phage AnYang</name>
    <dbReference type="NCBI Taxonomy" id="2499909"/>
    <lineage>
        <taxon>Viruses</taxon>
        <taxon>Duplodnaviria</taxon>
        <taxon>Heunggongvirae</taxon>
        <taxon>Uroviricota</taxon>
        <taxon>Caudoviricetes</taxon>
        <taxon>Pantevenvirales</taxon>
        <taxon>Straboviridae</taxon>
        <taxon>Tevenvirinae</taxon>
        <taxon>Dhakavirus</taxon>
        <taxon>Dhakavirus anyang</taxon>
    </lineage>
</organism>
<reference evidence="1 2" key="1">
    <citation type="submission" date="2018-11" db="EMBL/GenBank/DDBJ databases">
        <authorList>
            <person name="Ji L."/>
        </authorList>
    </citation>
    <scope>NUCLEOTIDE SEQUENCE [LARGE SCALE GENOMIC DNA]</scope>
</reference>
<dbReference type="Proteomes" id="UP000290498">
    <property type="component" value="Segment"/>
</dbReference>
<dbReference type="GeneID" id="65117963"/>
<proteinExistence type="predicted"/>
<keyword evidence="2" id="KW-1185">Reference proteome</keyword>
<evidence type="ECO:0000313" key="2">
    <source>
        <dbReference type="Proteomes" id="UP000290498"/>
    </source>
</evidence>
<dbReference type="EMBL" id="MK234886">
    <property type="protein sequence ID" value="QAU03601.1"/>
    <property type="molecule type" value="Genomic_DNA"/>
</dbReference>
<accession>A0A410T538</accession>
<dbReference type="KEGG" id="vg:65117963"/>
<protein>
    <submittedName>
        <fullName evidence="1">Uncharacterized protein</fullName>
    </submittedName>
</protein>